<name>A0AAE0RT46_9BIVA</name>
<accession>A0AAE0RT46</accession>
<organism evidence="1 2">
    <name type="scientific">Potamilus streckersoni</name>
    <dbReference type="NCBI Taxonomy" id="2493646"/>
    <lineage>
        <taxon>Eukaryota</taxon>
        <taxon>Metazoa</taxon>
        <taxon>Spiralia</taxon>
        <taxon>Lophotrochozoa</taxon>
        <taxon>Mollusca</taxon>
        <taxon>Bivalvia</taxon>
        <taxon>Autobranchia</taxon>
        <taxon>Heteroconchia</taxon>
        <taxon>Palaeoheterodonta</taxon>
        <taxon>Unionida</taxon>
        <taxon>Unionoidea</taxon>
        <taxon>Unionidae</taxon>
        <taxon>Ambleminae</taxon>
        <taxon>Lampsilini</taxon>
        <taxon>Potamilus</taxon>
    </lineage>
</organism>
<reference evidence="1" key="2">
    <citation type="journal article" date="2021" name="Genome Biol. Evol.">
        <title>Developing a high-quality reference genome for a parasitic bivalve with doubly uniparental inheritance (Bivalvia: Unionida).</title>
        <authorList>
            <person name="Smith C.H."/>
        </authorList>
    </citation>
    <scope>NUCLEOTIDE SEQUENCE</scope>
    <source>
        <strain evidence="1">CHS0354</strain>
        <tissue evidence="1">Mantle</tissue>
    </source>
</reference>
<reference evidence="1" key="3">
    <citation type="submission" date="2023-05" db="EMBL/GenBank/DDBJ databases">
        <authorList>
            <person name="Smith C.H."/>
        </authorList>
    </citation>
    <scope>NUCLEOTIDE SEQUENCE</scope>
    <source>
        <strain evidence="1">CHS0354</strain>
        <tissue evidence="1">Mantle</tissue>
    </source>
</reference>
<evidence type="ECO:0000313" key="2">
    <source>
        <dbReference type="Proteomes" id="UP001195483"/>
    </source>
</evidence>
<proteinExistence type="predicted"/>
<reference evidence="1" key="1">
    <citation type="journal article" date="2021" name="Genome Biol. Evol.">
        <title>A High-Quality Reference Genome for a Parasitic Bivalve with Doubly Uniparental Inheritance (Bivalvia: Unionida).</title>
        <authorList>
            <person name="Smith C.H."/>
        </authorList>
    </citation>
    <scope>NUCLEOTIDE SEQUENCE</scope>
    <source>
        <strain evidence="1">CHS0354</strain>
    </source>
</reference>
<protein>
    <submittedName>
        <fullName evidence="1">Uncharacterized protein</fullName>
    </submittedName>
</protein>
<dbReference type="EMBL" id="JAEAOA010001340">
    <property type="protein sequence ID" value="KAK3579147.1"/>
    <property type="molecule type" value="Genomic_DNA"/>
</dbReference>
<dbReference type="Proteomes" id="UP001195483">
    <property type="component" value="Unassembled WGS sequence"/>
</dbReference>
<dbReference type="AlphaFoldDB" id="A0AAE0RT46"/>
<comment type="caution">
    <text evidence="1">The sequence shown here is derived from an EMBL/GenBank/DDBJ whole genome shotgun (WGS) entry which is preliminary data.</text>
</comment>
<gene>
    <name evidence="1" type="ORF">CHS0354_022169</name>
</gene>
<sequence>MKCKKHYEGIVGPEMRILADHNIHNPQRFIFHKNDGWYHISNRKVPANCSVCPARLKWACNSSNNMYMDQVMRNTTERLKTVIGKESKRSVYFNNKKCILNMSRLHLCIFLSQEQVLEQIRAKLKPSRT</sequence>
<keyword evidence="2" id="KW-1185">Reference proteome</keyword>
<evidence type="ECO:0000313" key="1">
    <source>
        <dbReference type="EMBL" id="KAK3579147.1"/>
    </source>
</evidence>